<dbReference type="EMBL" id="CM042889">
    <property type="protein sequence ID" value="KAI4319857.1"/>
    <property type="molecule type" value="Genomic_DNA"/>
</dbReference>
<name>A0ACB9M6N2_9MYRT</name>
<reference evidence="2" key="1">
    <citation type="journal article" date="2023" name="Front. Plant Sci.">
        <title>Chromosomal-level genome assembly of Melastoma candidum provides insights into trichome evolution.</title>
        <authorList>
            <person name="Zhong Y."/>
            <person name="Wu W."/>
            <person name="Sun C."/>
            <person name="Zou P."/>
            <person name="Liu Y."/>
            <person name="Dai S."/>
            <person name="Zhou R."/>
        </authorList>
    </citation>
    <scope>NUCLEOTIDE SEQUENCE [LARGE SCALE GENOMIC DNA]</scope>
</reference>
<organism evidence="1 2">
    <name type="scientific">Melastoma candidum</name>
    <dbReference type="NCBI Taxonomy" id="119954"/>
    <lineage>
        <taxon>Eukaryota</taxon>
        <taxon>Viridiplantae</taxon>
        <taxon>Streptophyta</taxon>
        <taxon>Embryophyta</taxon>
        <taxon>Tracheophyta</taxon>
        <taxon>Spermatophyta</taxon>
        <taxon>Magnoliopsida</taxon>
        <taxon>eudicotyledons</taxon>
        <taxon>Gunneridae</taxon>
        <taxon>Pentapetalae</taxon>
        <taxon>rosids</taxon>
        <taxon>malvids</taxon>
        <taxon>Myrtales</taxon>
        <taxon>Melastomataceae</taxon>
        <taxon>Melastomatoideae</taxon>
        <taxon>Melastomateae</taxon>
        <taxon>Melastoma</taxon>
    </lineage>
</organism>
<comment type="caution">
    <text evidence="1">The sequence shown here is derived from an EMBL/GenBank/DDBJ whole genome shotgun (WGS) entry which is preliminary data.</text>
</comment>
<gene>
    <name evidence="1" type="ORF">MLD38_033407</name>
</gene>
<keyword evidence="2" id="KW-1185">Reference proteome</keyword>
<dbReference type="Proteomes" id="UP001057402">
    <property type="component" value="Chromosome 10"/>
</dbReference>
<protein>
    <submittedName>
        <fullName evidence="1">Uncharacterized protein</fullName>
    </submittedName>
</protein>
<accession>A0ACB9M6N2</accession>
<evidence type="ECO:0000313" key="1">
    <source>
        <dbReference type="EMBL" id="KAI4319857.1"/>
    </source>
</evidence>
<evidence type="ECO:0000313" key="2">
    <source>
        <dbReference type="Proteomes" id="UP001057402"/>
    </source>
</evidence>
<sequence>MNWIRGRSIGRGSTASVSLATCPSSGETFAVKSAPATRSEPLQNEVRVLSSLDSPHIVGYSGCGVTQETDGPVFNLFLEYVPAGSLSEVIRKRGGLEEAAIARYAQQILVGIDYLHSRGIVHCDVKPSNILIGRGDCVKVADFGCSKSVGMAPVAIGGTPMYMAPEAACGAEQGCPADIWAFGCTIVEMATGKFPWTGVHDPVSAIHKIVYSGELPEIRGCLSAHGRDFLGKCLRRNPKERWTAGQLLDHPFLDRVNSGIDSKQAEELSLSPTSVMDQEFWDSAEVTGQATMRLTNTIEPSRDRIGTLCSSMELLPSWSKDDGWMDVRGGDADVMMAECGCSGSVLRSYAATTVRQEPADMLAGVVGGLKSSGLVSGCNVLCFGRDTRDSIQEHQFFL</sequence>
<proteinExistence type="predicted"/>